<dbReference type="SUPFAM" id="SSF56059">
    <property type="entry name" value="Glutathione synthetase ATP-binding domain-like"/>
    <property type="match status" value="1"/>
</dbReference>
<reference evidence="1" key="1">
    <citation type="submission" date="2020-02" db="EMBL/GenBank/DDBJ databases">
        <authorList>
            <person name="Shen X.-R."/>
            <person name="Zhang Y.-X."/>
        </authorList>
    </citation>
    <scope>NUCLEOTIDE SEQUENCE</scope>
    <source>
        <strain evidence="1">SYP-B3998</strain>
    </source>
</reference>
<dbReference type="Gene3D" id="3.30.470.20">
    <property type="entry name" value="ATP-grasp fold, B domain"/>
    <property type="match status" value="1"/>
</dbReference>
<gene>
    <name evidence="1" type="ORF">GK047_17400</name>
</gene>
<dbReference type="EMBL" id="JAAIKC010000006">
    <property type="protein sequence ID" value="NEW07779.1"/>
    <property type="molecule type" value="Genomic_DNA"/>
</dbReference>
<dbReference type="AlphaFoldDB" id="A0A6G4A1S4"/>
<dbReference type="Pfam" id="PF14398">
    <property type="entry name" value="ATPgrasp_YheCD"/>
    <property type="match status" value="1"/>
</dbReference>
<dbReference type="RefSeq" id="WP_163949366.1">
    <property type="nucleotide sequence ID" value="NZ_JAAIKC010000006.1"/>
</dbReference>
<proteinExistence type="predicted"/>
<accession>A0A6G4A1S4</accession>
<organism evidence="1">
    <name type="scientific">Paenibacillus sp. SYP-B3998</name>
    <dbReference type="NCBI Taxonomy" id="2678564"/>
    <lineage>
        <taxon>Bacteria</taxon>
        <taxon>Bacillati</taxon>
        <taxon>Bacillota</taxon>
        <taxon>Bacilli</taxon>
        <taxon>Bacillales</taxon>
        <taxon>Paenibacillaceae</taxon>
        <taxon>Paenibacillus</taxon>
    </lineage>
</organism>
<comment type="caution">
    <text evidence="1">The sequence shown here is derived from an EMBL/GenBank/DDBJ whole genome shotgun (WGS) entry which is preliminary data.</text>
</comment>
<name>A0A6G4A1S4_9BACL</name>
<sequence>MQLSEARPLLGIMVTELMRQLPFANSDFYKRLTQFGLQEGLHVFVFSPNRIDWDRFTVTGYTYIPESREWITNLFPLPTLIYDRCFFSTKDSYHQYRSHVSKLRTKPEIRFLGYGLSGKWEVQQILQKNDYLLPYLPETHFLTNGHDLLHWLNKSNEVFLKPQGGSQGRGALHIQKVMSPDDRMRYIVKGRNARNLPIHRHFKKFEACWYWLRGLIGKRPYLIQQYLTLQSKKGTAYDVRSLVQKNGKGLWETTGMAVRSGKPGSITSNLHGGGTAEDVTDFLTREFGATQAETLIAELTLLSNLIPPVLETHHGRLAELGIDLGIDTLGRIWILEVNSKPGRTIFARMHDKKARSKSIANPIRYAGFLLHKKLS</sequence>
<dbReference type="InterPro" id="IPR026838">
    <property type="entry name" value="YheC/D"/>
</dbReference>
<protein>
    <submittedName>
        <fullName evidence="1">YheC/YheD family protein</fullName>
    </submittedName>
</protein>
<evidence type="ECO:0000313" key="1">
    <source>
        <dbReference type="EMBL" id="NEW07779.1"/>
    </source>
</evidence>